<dbReference type="EMBL" id="UZAE01013371">
    <property type="protein sequence ID" value="VDO09537.1"/>
    <property type="molecule type" value="Genomic_DNA"/>
</dbReference>
<dbReference type="GO" id="GO:0008017">
    <property type="term" value="F:microtubule binding"/>
    <property type="evidence" value="ECO:0007669"/>
    <property type="project" value="InterPro"/>
</dbReference>
<keyword evidence="1" id="KW-0175">Coiled coil</keyword>
<organism evidence="4">
    <name type="scientific">Rodentolepis nana</name>
    <name type="common">Dwarf tapeworm</name>
    <name type="synonym">Hymenolepis nana</name>
    <dbReference type="NCBI Taxonomy" id="102285"/>
    <lineage>
        <taxon>Eukaryota</taxon>
        <taxon>Metazoa</taxon>
        <taxon>Spiralia</taxon>
        <taxon>Lophotrochozoa</taxon>
        <taxon>Platyhelminthes</taxon>
        <taxon>Cestoda</taxon>
        <taxon>Eucestoda</taxon>
        <taxon>Cyclophyllidea</taxon>
        <taxon>Hymenolepididae</taxon>
        <taxon>Rodentolepis</taxon>
    </lineage>
</organism>
<evidence type="ECO:0000313" key="3">
    <source>
        <dbReference type="Proteomes" id="UP000278807"/>
    </source>
</evidence>
<dbReference type="GO" id="GO:0051256">
    <property type="term" value="P:mitotic spindle midzone assembly"/>
    <property type="evidence" value="ECO:0007669"/>
    <property type="project" value="TreeGrafter"/>
</dbReference>
<keyword evidence="3" id="KW-1185">Reference proteome</keyword>
<feature type="coiled-coil region" evidence="1">
    <location>
        <begin position="423"/>
        <end position="450"/>
    </location>
</feature>
<accession>A0A158QJ72</accession>
<dbReference type="Pfam" id="PF03999">
    <property type="entry name" value="MAP65_ASE1"/>
    <property type="match status" value="1"/>
</dbReference>
<reference evidence="4" key="1">
    <citation type="submission" date="2016-04" db="UniProtKB">
        <authorList>
            <consortium name="WormBaseParasite"/>
        </authorList>
    </citation>
    <scope>IDENTIFICATION</scope>
</reference>
<protein>
    <submittedName>
        <fullName evidence="4">Protein regulator of cytokinesis 1</fullName>
    </submittedName>
</protein>
<proteinExistence type="predicted"/>
<dbReference type="AlphaFoldDB" id="A0A158QJ72"/>
<dbReference type="OrthoDB" id="642895at2759"/>
<dbReference type="GO" id="GO:0005737">
    <property type="term" value="C:cytoplasm"/>
    <property type="evidence" value="ECO:0007669"/>
    <property type="project" value="TreeGrafter"/>
</dbReference>
<name>A0A158QJ72_RODNA</name>
<dbReference type="GO" id="GO:1990023">
    <property type="term" value="C:mitotic spindle midzone"/>
    <property type="evidence" value="ECO:0007669"/>
    <property type="project" value="TreeGrafter"/>
</dbReference>
<dbReference type="Gene3D" id="1.20.58.1520">
    <property type="match status" value="1"/>
</dbReference>
<dbReference type="STRING" id="102285.A0A158QJ72"/>
<gene>
    <name evidence="2" type="ORF">HNAJ_LOCUS11096</name>
</gene>
<sequence>MDVDSICGQISSGLIPQTHDLIRIWTYAGYSTLEVEQKVALLTKSCRAAFDEFIKLENKLLFELNAKIDAQRQIVAESCTILGLPPYLPRHGLTTCQLLKDLTEKIAELDQVKINRKEEFRRLSHEIIMSSLQLGHETGTIKAKLALASDIPTTEDLLRLQSVLEENNATLGPLVSQLNALQADIQRISTEIAYVPKTEREKSLLHMEADGIDATPHNLLNGCDEEFNIEEEIRKKAERLKGAQPNETDLEELKSMRLSLVKEKARLMGTCEELKAYLASMWKRLEKPPEECKAFLESCEGFTPSSLQTLQNEAEACRKERLQTMQTYLSSVKAELLDLARICCLENQESRNLAKFESNASDDRRVELLDYMEQRIEELKVVFQQHRKVYESISAFQSSFNALQQVEQRLRDPSILSNRGGILLKTEKEKKRLLKEVEKFEKEALTAIGEYESEKGQPFLLSNGKTFVKAVEEQRNATAVHMRADRSLSVAGRRPTSGTRPTTQIC</sequence>
<dbReference type="InterPro" id="IPR007145">
    <property type="entry name" value="MAP65_Ase1_PRC1"/>
</dbReference>
<dbReference type="Proteomes" id="UP000278807">
    <property type="component" value="Unassembled WGS sequence"/>
</dbReference>
<evidence type="ECO:0000313" key="4">
    <source>
        <dbReference type="WBParaSite" id="HNAJ_0001110601-mRNA-1"/>
    </source>
</evidence>
<dbReference type="PANTHER" id="PTHR19321">
    <property type="entry name" value="PROTEIN REGULATOR OF CYTOKINESIS 1 PRC1-RELATED"/>
    <property type="match status" value="1"/>
</dbReference>
<dbReference type="PANTHER" id="PTHR19321:SF41">
    <property type="entry name" value="FASCETTO-RELATED"/>
    <property type="match status" value="1"/>
</dbReference>
<evidence type="ECO:0000256" key="1">
    <source>
        <dbReference type="SAM" id="Coils"/>
    </source>
</evidence>
<reference evidence="2 3" key="2">
    <citation type="submission" date="2018-11" db="EMBL/GenBank/DDBJ databases">
        <authorList>
            <consortium name="Pathogen Informatics"/>
        </authorList>
    </citation>
    <scope>NUCLEOTIDE SEQUENCE [LARGE SCALE GENOMIC DNA]</scope>
</reference>
<evidence type="ECO:0000313" key="2">
    <source>
        <dbReference type="EMBL" id="VDO09537.1"/>
    </source>
</evidence>
<dbReference type="WBParaSite" id="HNAJ_0001110601-mRNA-1">
    <property type="protein sequence ID" value="HNAJ_0001110601-mRNA-1"/>
    <property type="gene ID" value="HNAJ_0001110601"/>
</dbReference>